<name>A0AAD3RJB8_LATJO</name>
<protein>
    <submittedName>
        <fullName evidence="1">Nanos homolog 1</fullName>
    </submittedName>
</protein>
<organism evidence="1 2">
    <name type="scientific">Lates japonicus</name>
    <name type="common">Japanese lates</name>
    <dbReference type="NCBI Taxonomy" id="270547"/>
    <lineage>
        <taxon>Eukaryota</taxon>
        <taxon>Metazoa</taxon>
        <taxon>Chordata</taxon>
        <taxon>Craniata</taxon>
        <taxon>Vertebrata</taxon>
        <taxon>Euteleostomi</taxon>
        <taxon>Actinopterygii</taxon>
        <taxon>Neopterygii</taxon>
        <taxon>Teleostei</taxon>
        <taxon>Neoteleostei</taxon>
        <taxon>Acanthomorphata</taxon>
        <taxon>Carangaria</taxon>
        <taxon>Carangaria incertae sedis</taxon>
        <taxon>Centropomidae</taxon>
        <taxon>Lates</taxon>
    </lineage>
</organism>
<keyword evidence="2" id="KW-1185">Reference proteome</keyword>
<gene>
    <name evidence="1" type="ORF">AKAME5_002181900</name>
</gene>
<sequence>MITDVDRAPAHKKTNLSKCGFEEREPAFNLIRNLVLKGERPALLVLITRKPVCRTLKHNRNTGDHIAVHEPFLETYSGYEDFTDYTGCFTF</sequence>
<dbReference type="EMBL" id="BRZM01000373">
    <property type="protein sequence ID" value="GLD70501.1"/>
    <property type="molecule type" value="Genomic_DNA"/>
</dbReference>
<dbReference type="AlphaFoldDB" id="A0AAD3RJB8"/>
<reference evidence="1" key="1">
    <citation type="submission" date="2022-08" db="EMBL/GenBank/DDBJ databases">
        <title>Genome sequencing of akame (Lates japonicus).</title>
        <authorList>
            <person name="Hashiguchi Y."/>
            <person name="Takahashi H."/>
        </authorList>
    </citation>
    <scope>NUCLEOTIDE SEQUENCE</scope>
    <source>
        <strain evidence="1">Kochi</strain>
    </source>
</reference>
<evidence type="ECO:0000313" key="1">
    <source>
        <dbReference type="EMBL" id="GLD70501.1"/>
    </source>
</evidence>
<dbReference type="Proteomes" id="UP001279410">
    <property type="component" value="Unassembled WGS sequence"/>
</dbReference>
<evidence type="ECO:0000313" key="2">
    <source>
        <dbReference type="Proteomes" id="UP001279410"/>
    </source>
</evidence>
<proteinExistence type="predicted"/>
<comment type="caution">
    <text evidence="1">The sequence shown here is derived from an EMBL/GenBank/DDBJ whole genome shotgun (WGS) entry which is preliminary data.</text>
</comment>
<accession>A0AAD3RJB8</accession>